<keyword evidence="2" id="KW-0472">Membrane</keyword>
<sequence length="71" mass="7586">MLFAWITDPNAWLALGTLTLLEIVLGIDNIIFLSLVVAKLPTAQRAPCAPDRFDGRDGHASGAAGLNRLGR</sequence>
<dbReference type="GO" id="GO:0016020">
    <property type="term" value="C:membrane"/>
    <property type="evidence" value="ECO:0007669"/>
    <property type="project" value="InterPro"/>
</dbReference>
<proteinExistence type="predicted"/>
<feature type="transmembrane region" description="Helical" evidence="2">
    <location>
        <begin position="12"/>
        <end position="37"/>
    </location>
</feature>
<dbReference type="AlphaFoldDB" id="A0A2X3ESC6"/>
<evidence type="ECO:0000256" key="1">
    <source>
        <dbReference type="SAM" id="MobiDB-lite"/>
    </source>
</evidence>
<name>A0A2X3ESC6_KLEPN</name>
<keyword evidence="2" id="KW-0812">Transmembrane</keyword>
<evidence type="ECO:0000313" key="3">
    <source>
        <dbReference type="EMBL" id="SQC15209.1"/>
    </source>
</evidence>
<evidence type="ECO:0000313" key="4">
    <source>
        <dbReference type="Proteomes" id="UP000251088"/>
    </source>
</evidence>
<keyword evidence="2" id="KW-1133">Transmembrane helix</keyword>
<reference evidence="3 4" key="1">
    <citation type="submission" date="2018-06" db="EMBL/GenBank/DDBJ databases">
        <authorList>
            <consortium name="Pathogen Informatics"/>
            <person name="Doyle S."/>
        </authorList>
    </citation>
    <scope>NUCLEOTIDE SEQUENCE [LARGE SCALE GENOMIC DNA]</scope>
    <source>
        <strain evidence="3 4">NCTC9128</strain>
    </source>
</reference>
<dbReference type="EMBL" id="UAWN01000012">
    <property type="protein sequence ID" value="SQC15209.1"/>
    <property type="molecule type" value="Genomic_DNA"/>
</dbReference>
<accession>A0A2X3ESC6</accession>
<gene>
    <name evidence="3" type="primary">ygdQ_4</name>
    <name evidence="3" type="ORF">NCTC9128_03316</name>
</gene>
<organism evidence="3 4">
    <name type="scientific">Klebsiella pneumoniae</name>
    <dbReference type="NCBI Taxonomy" id="573"/>
    <lineage>
        <taxon>Bacteria</taxon>
        <taxon>Pseudomonadati</taxon>
        <taxon>Pseudomonadota</taxon>
        <taxon>Gammaproteobacteria</taxon>
        <taxon>Enterobacterales</taxon>
        <taxon>Enterobacteriaceae</taxon>
        <taxon>Klebsiella/Raoultella group</taxon>
        <taxon>Klebsiella</taxon>
        <taxon>Klebsiella pneumoniae complex</taxon>
    </lineage>
</organism>
<evidence type="ECO:0000256" key="2">
    <source>
        <dbReference type="SAM" id="Phobius"/>
    </source>
</evidence>
<protein>
    <submittedName>
        <fullName evidence="3">Integral membrane protein TerC</fullName>
    </submittedName>
</protein>
<feature type="region of interest" description="Disordered" evidence="1">
    <location>
        <begin position="48"/>
        <end position="71"/>
    </location>
</feature>
<dbReference type="Proteomes" id="UP000251088">
    <property type="component" value="Unassembled WGS sequence"/>
</dbReference>